<comment type="caution">
    <text evidence="2">The sequence shown here is derived from an EMBL/GenBank/DDBJ whole genome shotgun (WGS) entry which is preliminary data.</text>
</comment>
<dbReference type="PANTHER" id="PTHR33332">
    <property type="entry name" value="REVERSE TRANSCRIPTASE DOMAIN-CONTAINING PROTEIN"/>
    <property type="match status" value="1"/>
</dbReference>
<evidence type="ECO:0000313" key="3">
    <source>
        <dbReference type="Proteomes" id="UP000796761"/>
    </source>
</evidence>
<dbReference type="PRINTS" id="PR01345">
    <property type="entry name" value="CERVTRCPTASE"/>
</dbReference>
<gene>
    <name evidence="2" type="ORF">HGM15179_018564</name>
</gene>
<accession>A0A8K1DC51</accession>
<dbReference type="InterPro" id="IPR006652">
    <property type="entry name" value="Kelch_1"/>
</dbReference>
<organism evidence="2 3">
    <name type="scientific">Zosterops borbonicus</name>
    <dbReference type="NCBI Taxonomy" id="364589"/>
    <lineage>
        <taxon>Eukaryota</taxon>
        <taxon>Metazoa</taxon>
        <taxon>Chordata</taxon>
        <taxon>Craniata</taxon>
        <taxon>Vertebrata</taxon>
        <taxon>Euteleostomi</taxon>
        <taxon>Archelosauria</taxon>
        <taxon>Archosauria</taxon>
        <taxon>Dinosauria</taxon>
        <taxon>Saurischia</taxon>
        <taxon>Theropoda</taxon>
        <taxon>Coelurosauria</taxon>
        <taxon>Aves</taxon>
        <taxon>Neognathae</taxon>
        <taxon>Neoaves</taxon>
        <taxon>Telluraves</taxon>
        <taxon>Australaves</taxon>
        <taxon>Passeriformes</taxon>
        <taxon>Sylvioidea</taxon>
        <taxon>Zosteropidae</taxon>
        <taxon>Zosterops</taxon>
    </lineage>
</organism>
<keyword evidence="1" id="KW-0880">Kelch repeat</keyword>
<dbReference type="SUPFAM" id="SSF117281">
    <property type="entry name" value="Kelch motif"/>
    <property type="match status" value="1"/>
</dbReference>
<sequence>MHWKNSSEKAVTLISGNNTLPVIKADTSLGVSGNARYDPKTDAWTTVAPLSVPRDAVGICPLGDRLYAVGGYDGHSYLDTVESYDAQNNEWTEVLHLGRANPKHKYRLGGEWIESSPGEKDLGVLVDEKFDMSGQFAPAAQKANCVLGCIKSSMTSGSREVILPVYSALVRPYLGYCIQLWGPQHKDMDMLKGVQKRPRQMYKRKYNTEVKASIAVSTYVPTSCHVDD</sequence>
<dbReference type="OrthoDB" id="45365at2759"/>
<dbReference type="AlphaFoldDB" id="A0A8K1DC51"/>
<evidence type="ECO:0000313" key="2">
    <source>
        <dbReference type="EMBL" id="TRZ08539.1"/>
    </source>
</evidence>
<keyword evidence="3" id="KW-1185">Reference proteome</keyword>
<evidence type="ECO:0000256" key="1">
    <source>
        <dbReference type="ARBA" id="ARBA00022441"/>
    </source>
</evidence>
<protein>
    <submittedName>
        <fullName evidence="2">Uncharacterized protein</fullName>
    </submittedName>
</protein>
<dbReference type="Proteomes" id="UP000796761">
    <property type="component" value="Unassembled WGS sequence"/>
</dbReference>
<dbReference type="InterPro" id="IPR015915">
    <property type="entry name" value="Kelch-typ_b-propeller"/>
</dbReference>
<dbReference type="Gene3D" id="2.120.10.80">
    <property type="entry name" value="Kelch-type beta propeller"/>
    <property type="match status" value="1"/>
</dbReference>
<dbReference type="EMBL" id="SWJQ01001320">
    <property type="protein sequence ID" value="TRZ08539.1"/>
    <property type="molecule type" value="Genomic_DNA"/>
</dbReference>
<reference evidence="2" key="1">
    <citation type="submission" date="2019-04" db="EMBL/GenBank/DDBJ databases">
        <title>Genome assembly of Zosterops borbonicus 15179.</title>
        <authorList>
            <person name="Leroy T."/>
            <person name="Anselmetti Y."/>
            <person name="Tilak M.-K."/>
            <person name="Nabholz B."/>
        </authorList>
    </citation>
    <scope>NUCLEOTIDE SEQUENCE</scope>
    <source>
        <strain evidence="2">HGM_15179</strain>
        <tissue evidence="2">Muscle</tissue>
    </source>
</reference>
<proteinExistence type="predicted"/>
<dbReference type="Pfam" id="PF01344">
    <property type="entry name" value="Kelch_1"/>
    <property type="match status" value="1"/>
</dbReference>
<name>A0A8K1DC51_9PASS</name>